<protein>
    <submittedName>
        <fullName evidence="2">Uncharacterized protein</fullName>
    </submittedName>
</protein>
<accession>A0A1I2KRF2</accession>
<feature type="transmembrane region" description="Helical" evidence="1">
    <location>
        <begin position="127"/>
        <end position="152"/>
    </location>
</feature>
<keyword evidence="1" id="KW-0812">Transmembrane</keyword>
<feature type="transmembrane region" description="Helical" evidence="1">
    <location>
        <begin position="158"/>
        <end position="181"/>
    </location>
</feature>
<evidence type="ECO:0000256" key="1">
    <source>
        <dbReference type="SAM" id="Phobius"/>
    </source>
</evidence>
<keyword evidence="1" id="KW-1133">Transmembrane helix</keyword>
<evidence type="ECO:0000313" key="2">
    <source>
        <dbReference type="EMBL" id="SFF67506.1"/>
    </source>
</evidence>
<name>A0A1I2KRF2_9ACTN</name>
<feature type="transmembrane region" description="Helical" evidence="1">
    <location>
        <begin position="12"/>
        <end position="33"/>
    </location>
</feature>
<dbReference type="EMBL" id="FONV01000017">
    <property type="protein sequence ID" value="SFF67506.1"/>
    <property type="molecule type" value="Genomic_DNA"/>
</dbReference>
<reference evidence="2 3" key="1">
    <citation type="submission" date="2016-10" db="EMBL/GenBank/DDBJ databases">
        <authorList>
            <person name="de Groot N.N."/>
        </authorList>
    </citation>
    <scope>NUCLEOTIDE SEQUENCE [LARGE SCALE GENOMIC DNA]</scope>
    <source>
        <strain evidence="2 3">DSM 43019</strain>
    </source>
</reference>
<feature type="transmembrane region" description="Helical" evidence="1">
    <location>
        <begin position="71"/>
        <end position="92"/>
    </location>
</feature>
<gene>
    <name evidence="2" type="ORF">SAMN05421541_117122</name>
</gene>
<proteinExistence type="predicted"/>
<evidence type="ECO:0000313" key="3">
    <source>
        <dbReference type="Proteomes" id="UP000199645"/>
    </source>
</evidence>
<dbReference type="OrthoDB" id="3298034at2"/>
<organism evidence="2 3">
    <name type="scientific">Actinoplanes philippinensis</name>
    <dbReference type="NCBI Taxonomy" id="35752"/>
    <lineage>
        <taxon>Bacteria</taxon>
        <taxon>Bacillati</taxon>
        <taxon>Actinomycetota</taxon>
        <taxon>Actinomycetes</taxon>
        <taxon>Micromonosporales</taxon>
        <taxon>Micromonosporaceae</taxon>
        <taxon>Actinoplanes</taxon>
    </lineage>
</organism>
<sequence>MNAVDVNTAVDVILIGILAAVWLTAGLLADGMPTAGSARQLRRRAGLLSALVGAGVVVFAAVPLVSELMPGVSAAPTAALLPAVPALLVLTATVRRLGWVRRGAGAFSTAPRTPVPPALRAAAAHPLLAAPLQITGLAALVGLPIAAGLVALPGGQATATAGIAAIAIVLAVAVIGIRAALRHSRLAPLVMAPLKRDRDRAPVGAR</sequence>
<dbReference type="AlphaFoldDB" id="A0A1I2KRF2"/>
<feature type="transmembrane region" description="Helical" evidence="1">
    <location>
        <begin position="45"/>
        <end position="65"/>
    </location>
</feature>
<keyword evidence="3" id="KW-1185">Reference proteome</keyword>
<dbReference type="Proteomes" id="UP000199645">
    <property type="component" value="Unassembled WGS sequence"/>
</dbReference>
<dbReference type="RefSeq" id="WP_093620757.1">
    <property type="nucleotide sequence ID" value="NZ_BOMT01000081.1"/>
</dbReference>
<keyword evidence="1" id="KW-0472">Membrane</keyword>